<feature type="domain" description="DNA-binding protein Rv2175c wHTH" evidence="2">
    <location>
        <begin position="8"/>
        <end position="57"/>
    </location>
</feature>
<dbReference type="Pfam" id="PF21531">
    <property type="entry name" value="Rv2175c_wHTH"/>
    <property type="match status" value="1"/>
</dbReference>
<gene>
    <name evidence="3" type="ORF">UFOPK1909_00106</name>
</gene>
<protein>
    <submittedName>
        <fullName evidence="3">Unannotated protein</fullName>
    </submittedName>
</protein>
<dbReference type="InterPro" id="IPR041098">
    <property type="entry name" value="Rv2175c_C"/>
</dbReference>
<dbReference type="GO" id="GO:0003677">
    <property type="term" value="F:DNA binding"/>
    <property type="evidence" value="ECO:0007669"/>
    <property type="project" value="InterPro"/>
</dbReference>
<organism evidence="3">
    <name type="scientific">freshwater metagenome</name>
    <dbReference type="NCBI Taxonomy" id="449393"/>
    <lineage>
        <taxon>unclassified sequences</taxon>
        <taxon>metagenomes</taxon>
        <taxon>ecological metagenomes</taxon>
    </lineage>
</organism>
<sequence>MWQSCTVNNVLDSVPSWLTVPEVAEILDIPVGRVRRLLEEHHLIGIKRDGILSIPSEIISEGETLPSLPGTIIVLLDAGLEYQAAFEWLYTFNESLPGTPMEFLLKGHKSAVRRLAMLLAL</sequence>
<evidence type="ECO:0000259" key="1">
    <source>
        <dbReference type="Pfam" id="PF18367"/>
    </source>
</evidence>
<dbReference type="Pfam" id="PF18367">
    <property type="entry name" value="Rv2175c_C"/>
    <property type="match status" value="1"/>
</dbReference>
<reference evidence="3" key="1">
    <citation type="submission" date="2020-05" db="EMBL/GenBank/DDBJ databases">
        <authorList>
            <person name="Chiriac C."/>
            <person name="Salcher M."/>
            <person name="Ghai R."/>
            <person name="Kavagutti S V."/>
        </authorList>
    </citation>
    <scope>NUCLEOTIDE SEQUENCE</scope>
</reference>
<proteinExistence type="predicted"/>
<accession>A0A6J6HNE6</accession>
<evidence type="ECO:0000259" key="2">
    <source>
        <dbReference type="Pfam" id="PF21531"/>
    </source>
</evidence>
<name>A0A6J6HNE6_9ZZZZ</name>
<evidence type="ECO:0000313" key="3">
    <source>
        <dbReference type="EMBL" id="CAB4614677.1"/>
    </source>
</evidence>
<dbReference type="AlphaFoldDB" id="A0A6J6HNE6"/>
<dbReference type="EMBL" id="CAEZVD010000002">
    <property type="protein sequence ID" value="CAB4614677.1"/>
    <property type="molecule type" value="Genomic_DNA"/>
</dbReference>
<dbReference type="InterPro" id="IPR048576">
    <property type="entry name" value="Rv2175c_wHTH"/>
</dbReference>
<feature type="domain" description="Rv2175c C-terminal" evidence="1">
    <location>
        <begin position="67"/>
        <end position="120"/>
    </location>
</feature>